<evidence type="ECO:0000313" key="3">
    <source>
        <dbReference type="EMBL" id="CAD8094737.1"/>
    </source>
</evidence>
<dbReference type="Proteomes" id="UP000688137">
    <property type="component" value="Unassembled WGS sequence"/>
</dbReference>
<organism evidence="3 4">
    <name type="scientific">Paramecium primaurelia</name>
    <dbReference type="NCBI Taxonomy" id="5886"/>
    <lineage>
        <taxon>Eukaryota</taxon>
        <taxon>Sar</taxon>
        <taxon>Alveolata</taxon>
        <taxon>Ciliophora</taxon>
        <taxon>Intramacronucleata</taxon>
        <taxon>Oligohymenophorea</taxon>
        <taxon>Peniculida</taxon>
        <taxon>Parameciidae</taxon>
        <taxon>Paramecium</taxon>
    </lineage>
</organism>
<dbReference type="PANTHER" id="PTHR23088">
    <property type="entry name" value="NITRILASE-RELATED"/>
    <property type="match status" value="1"/>
</dbReference>
<dbReference type="GO" id="GO:0050152">
    <property type="term" value="F:omega-amidase activity"/>
    <property type="evidence" value="ECO:0007669"/>
    <property type="project" value="TreeGrafter"/>
</dbReference>
<feature type="domain" description="CN hydrolase" evidence="2">
    <location>
        <begin position="7"/>
        <end position="256"/>
    </location>
</feature>
<reference evidence="3" key="1">
    <citation type="submission" date="2021-01" db="EMBL/GenBank/DDBJ databases">
        <authorList>
            <consortium name="Genoscope - CEA"/>
            <person name="William W."/>
        </authorList>
    </citation>
    <scope>NUCLEOTIDE SEQUENCE</scope>
</reference>
<protein>
    <recommendedName>
        <fullName evidence="2">CN hydrolase domain-containing protein</fullName>
    </recommendedName>
</protein>
<dbReference type="PROSITE" id="PS01227">
    <property type="entry name" value="UPF0012"/>
    <property type="match status" value="1"/>
</dbReference>
<dbReference type="PROSITE" id="PS50263">
    <property type="entry name" value="CN_HYDROLASE"/>
    <property type="match status" value="1"/>
</dbReference>
<dbReference type="InterPro" id="IPR003010">
    <property type="entry name" value="C-N_Hydrolase"/>
</dbReference>
<dbReference type="InterPro" id="IPR001110">
    <property type="entry name" value="UPF0012_CS"/>
</dbReference>
<comment type="caution">
    <text evidence="3">The sequence shown here is derived from an EMBL/GenBank/DDBJ whole genome shotgun (WGS) entry which is preliminary data.</text>
</comment>
<dbReference type="CDD" id="cd07572">
    <property type="entry name" value="nit"/>
    <property type="match status" value="1"/>
</dbReference>
<keyword evidence="1" id="KW-0378">Hydrolase</keyword>
<dbReference type="GO" id="GO:0006541">
    <property type="term" value="P:glutamine metabolic process"/>
    <property type="evidence" value="ECO:0007669"/>
    <property type="project" value="TreeGrafter"/>
</dbReference>
<dbReference type="EMBL" id="CAJJDM010000100">
    <property type="protein sequence ID" value="CAD8094737.1"/>
    <property type="molecule type" value="Genomic_DNA"/>
</dbReference>
<evidence type="ECO:0000313" key="4">
    <source>
        <dbReference type="Proteomes" id="UP000688137"/>
    </source>
</evidence>
<accession>A0A8S1NNA3</accession>
<dbReference type="AlphaFoldDB" id="A0A8S1NNA3"/>
<gene>
    <name evidence="3" type="ORF">PPRIM_AZ9-3.1.T0970007</name>
</gene>
<dbReference type="GO" id="GO:0005739">
    <property type="term" value="C:mitochondrion"/>
    <property type="evidence" value="ECO:0007669"/>
    <property type="project" value="TreeGrafter"/>
</dbReference>
<dbReference type="Pfam" id="PF00795">
    <property type="entry name" value="CN_hydrolase"/>
    <property type="match status" value="1"/>
</dbReference>
<keyword evidence="4" id="KW-1185">Reference proteome</keyword>
<evidence type="ECO:0000259" key="2">
    <source>
        <dbReference type="PROSITE" id="PS50263"/>
    </source>
</evidence>
<sequence>MQILTKYKVALIQNAIFETKQKILEGVAAQIRDCVQKECKVIFLGEFFNTVFETNHLKKNAEDFSDKNNRETYDLMQQLSEDLQIMIIGGLPEVADGKLFNAALAFNDGKLVGQYRKCHLFDVDIPGGITHFESNTFGQGNNYCIFDSQYGRYGLGICYDIRFPVFSQVMRDQGCQVLSFPSAFNQTTGPLHWELLNRARALDNQVFVASTQAARYYSDDPDYYQTWGHSIITDPMGRVLATCGSDPAVLIQEINLSLVDQIRKNIPTSIQKRTDLYQVSKGGK</sequence>
<dbReference type="OMA" id="RQIPIYK"/>
<name>A0A8S1NNA3_PARPR</name>
<evidence type="ECO:0000256" key="1">
    <source>
        <dbReference type="ARBA" id="ARBA00022801"/>
    </source>
</evidence>
<dbReference type="InterPro" id="IPR045254">
    <property type="entry name" value="Nit1/2_C-N_Hydrolase"/>
</dbReference>
<dbReference type="PANTHER" id="PTHR23088:SF30">
    <property type="entry name" value="OMEGA-AMIDASE NIT2"/>
    <property type="match status" value="1"/>
</dbReference>
<dbReference type="GO" id="GO:0006528">
    <property type="term" value="P:asparagine metabolic process"/>
    <property type="evidence" value="ECO:0007669"/>
    <property type="project" value="TreeGrafter"/>
</dbReference>
<proteinExistence type="predicted"/>
<dbReference type="GO" id="GO:0006107">
    <property type="term" value="P:oxaloacetate metabolic process"/>
    <property type="evidence" value="ECO:0007669"/>
    <property type="project" value="TreeGrafter"/>
</dbReference>